<keyword evidence="1" id="KW-0472">Membrane</keyword>
<keyword evidence="1" id="KW-1133">Transmembrane helix</keyword>
<accession>A0A150WKK0</accession>
<evidence type="ECO:0000256" key="1">
    <source>
        <dbReference type="SAM" id="Phobius"/>
    </source>
</evidence>
<sequence>MIPRSVAGTLIVVIVGIGIVTGTLAGRGRTNREPSDYALTFVILAVLGTILYLAKDRGEK</sequence>
<evidence type="ECO:0000313" key="3">
    <source>
        <dbReference type="Proteomes" id="UP000075320"/>
    </source>
</evidence>
<organism evidence="2 3">
    <name type="scientific">Bdellovibrio bacteriovorus</name>
    <dbReference type="NCBI Taxonomy" id="959"/>
    <lineage>
        <taxon>Bacteria</taxon>
        <taxon>Pseudomonadati</taxon>
        <taxon>Bdellovibrionota</taxon>
        <taxon>Bdellovibrionia</taxon>
        <taxon>Bdellovibrionales</taxon>
        <taxon>Pseudobdellovibrionaceae</taxon>
        <taxon>Bdellovibrio</taxon>
    </lineage>
</organism>
<dbReference type="Proteomes" id="UP000075320">
    <property type="component" value="Unassembled WGS sequence"/>
</dbReference>
<name>A0A150WKK0_BDEBC</name>
<reference evidence="2 3" key="1">
    <citation type="submission" date="2016-03" db="EMBL/GenBank/DDBJ databases">
        <authorList>
            <person name="Ploux O."/>
        </authorList>
    </citation>
    <scope>NUCLEOTIDE SEQUENCE [LARGE SCALE GENOMIC DNA]</scope>
    <source>
        <strain evidence="2 3">R0</strain>
    </source>
</reference>
<keyword evidence="3" id="KW-1185">Reference proteome</keyword>
<proteinExistence type="predicted"/>
<feature type="transmembrane region" description="Helical" evidence="1">
    <location>
        <begin position="37"/>
        <end position="54"/>
    </location>
</feature>
<dbReference type="EMBL" id="LUKE01000003">
    <property type="protein sequence ID" value="KYG64061.1"/>
    <property type="molecule type" value="Genomic_DNA"/>
</dbReference>
<comment type="caution">
    <text evidence="2">The sequence shown here is derived from an EMBL/GenBank/DDBJ whole genome shotgun (WGS) entry which is preliminary data.</text>
</comment>
<dbReference type="AlphaFoldDB" id="A0A150WKK0"/>
<protein>
    <submittedName>
        <fullName evidence="2">Uncharacterized protein</fullName>
    </submittedName>
</protein>
<evidence type="ECO:0000313" key="2">
    <source>
        <dbReference type="EMBL" id="KYG64061.1"/>
    </source>
</evidence>
<keyword evidence="1" id="KW-0812">Transmembrane</keyword>
<gene>
    <name evidence="2" type="ORF">AZI86_14755</name>
</gene>
<feature type="transmembrane region" description="Helical" evidence="1">
    <location>
        <begin position="6"/>
        <end position="25"/>
    </location>
</feature>
<dbReference type="RefSeq" id="WP_061836027.1">
    <property type="nucleotide sequence ID" value="NZ_LUKE01000003.1"/>
</dbReference>